<proteinExistence type="predicted"/>
<evidence type="ECO:0000313" key="3">
    <source>
        <dbReference type="Proteomes" id="UP000053820"/>
    </source>
</evidence>
<dbReference type="Proteomes" id="UP000053820">
    <property type="component" value="Unassembled WGS sequence"/>
</dbReference>
<accession>A0A0C9W783</accession>
<evidence type="ECO:0000256" key="1">
    <source>
        <dbReference type="SAM" id="MobiDB-lite"/>
    </source>
</evidence>
<gene>
    <name evidence="2" type="ORF">HYDPIDRAFT_33924</name>
</gene>
<keyword evidence="3" id="KW-1185">Reference proteome</keyword>
<organism evidence="2 3">
    <name type="scientific">Hydnomerulius pinastri MD-312</name>
    <dbReference type="NCBI Taxonomy" id="994086"/>
    <lineage>
        <taxon>Eukaryota</taxon>
        <taxon>Fungi</taxon>
        <taxon>Dikarya</taxon>
        <taxon>Basidiomycota</taxon>
        <taxon>Agaricomycotina</taxon>
        <taxon>Agaricomycetes</taxon>
        <taxon>Agaricomycetidae</taxon>
        <taxon>Boletales</taxon>
        <taxon>Boletales incertae sedis</taxon>
        <taxon>Leucogyrophana</taxon>
    </lineage>
</organism>
<name>A0A0C9W783_9AGAM</name>
<dbReference type="AlphaFoldDB" id="A0A0C9W783"/>
<dbReference type="OrthoDB" id="2671422at2759"/>
<dbReference type="EMBL" id="KN839916">
    <property type="protein sequence ID" value="KIJ58681.1"/>
    <property type="molecule type" value="Genomic_DNA"/>
</dbReference>
<protein>
    <submittedName>
        <fullName evidence="2">Uncharacterized protein</fullName>
    </submittedName>
</protein>
<feature type="region of interest" description="Disordered" evidence="1">
    <location>
        <begin position="171"/>
        <end position="216"/>
    </location>
</feature>
<feature type="compositionally biased region" description="Polar residues" evidence="1">
    <location>
        <begin position="171"/>
        <end position="184"/>
    </location>
</feature>
<evidence type="ECO:0000313" key="2">
    <source>
        <dbReference type="EMBL" id="KIJ58681.1"/>
    </source>
</evidence>
<reference evidence="2 3" key="1">
    <citation type="submission" date="2014-04" db="EMBL/GenBank/DDBJ databases">
        <title>Evolutionary Origins and Diversification of the Mycorrhizal Mutualists.</title>
        <authorList>
            <consortium name="DOE Joint Genome Institute"/>
            <consortium name="Mycorrhizal Genomics Consortium"/>
            <person name="Kohler A."/>
            <person name="Kuo A."/>
            <person name="Nagy L.G."/>
            <person name="Floudas D."/>
            <person name="Copeland A."/>
            <person name="Barry K.W."/>
            <person name="Cichocki N."/>
            <person name="Veneault-Fourrey C."/>
            <person name="LaButti K."/>
            <person name="Lindquist E.A."/>
            <person name="Lipzen A."/>
            <person name="Lundell T."/>
            <person name="Morin E."/>
            <person name="Murat C."/>
            <person name="Riley R."/>
            <person name="Ohm R."/>
            <person name="Sun H."/>
            <person name="Tunlid A."/>
            <person name="Henrissat B."/>
            <person name="Grigoriev I.V."/>
            <person name="Hibbett D.S."/>
            <person name="Martin F."/>
        </authorList>
    </citation>
    <scope>NUCLEOTIDE SEQUENCE [LARGE SCALE GENOMIC DNA]</scope>
    <source>
        <strain evidence="2 3">MD-312</strain>
    </source>
</reference>
<dbReference type="HOGENOM" id="CLU_1277766_0_0_1"/>
<sequence>MSEAHHWHWLVIGGNSPGIHLQWPVIPGRRATPPLPIAIQCISINEARFIQRILQPLLNSGPPQLSTTDLLRIFESSFAVVNLLSGNRDGFYPVVVGTRVGIHRTNAGAAETQGLFNFPLWRCTDTFWEALAYMIVKGVEDRMPLSSVPESLPTGNSVDCSDVSLNESFQRSLQISQTGSQQSHGAGVSAPGGSMSPSLRTGTNPPPWTKPSHIRQ</sequence>